<gene>
    <name evidence="2" type="ORF">S12H4_31043</name>
</gene>
<name>X1UQY2_9ZZZZ</name>
<dbReference type="GO" id="GO:0016887">
    <property type="term" value="F:ATP hydrolysis activity"/>
    <property type="evidence" value="ECO:0007669"/>
    <property type="project" value="InterPro"/>
</dbReference>
<dbReference type="PANTHER" id="PTHR24220">
    <property type="entry name" value="IMPORT ATP-BINDING PROTEIN"/>
    <property type="match status" value="1"/>
</dbReference>
<feature type="domain" description="ABC transporter" evidence="1">
    <location>
        <begin position="2"/>
        <end position="31"/>
    </location>
</feature>
<dbReference type="InterPro" id="IPR003439">
    <property type="entry name" value="ABC_transporter-like_ATP-bd"/>
</dbReference>
<proteinExistence type="predicted"/>
<accession>X1UQY2</accession>
<dbReference type="InterPro" id="IPR027417">
    <property type="entry name" value="P-loop_NTPase"/>
</dbReference>
<protein>
    <recommendedName>
        <fullName evidence="1">ABC transporter domain-containing protein</fullName>
    </recommendedName>
</protein>
<dbReference type="GO" id="GO:0022857">
    <property type="term" value="F:transmembrane transporter activity"/>
    <property type="evidence" value="ECO:0007669"/>
    <property type="project" value="TreeGrafter"/>
</dbReference>
<sequence>PTELSGGEKQRVAIARSMITRPEVIIADEPTGNLDPLNKWEVIKLLTKINELGSTLILATHDKEVINSLGQRVITLEEGRMTKDESSGRFIV</sequence>
<dbReference type="AlphaFoldDB" id="X1UQY2"/>
<reference evidence="2" key="1">
    <citation type="journal article" date="2014" name="Front. Microbiol.">
        <title>High frequency of phylogenetically diverse reductive dehalogenase-homologous genes in deep subseafloor sedimentary metagenomes.</title>
        <authorList>
            <person name="Kawai M."/>
            <person name="Futagami T."/>
            <person name="Toyoda A."/>
            <person name="Takaki Y."/>
            <person name="Nishi S."/>
            <person name="Hori S."/>
            <person name="Arai W."/>
            <person name="Tsubouchi T."/>
            <person name="Morono Y."/>
            <person name="Uchiyama I."/>
            <person name="Ito T."/>
            <person name="Fujiyama A."/>
            <person name="Inagaki F."/>
            <person name="Takami H."/>
        </authorList>
    </citation>
    <scope>NUCLEOTIDE SEQUENCE</scope>
    <source>
        <strain evidence="2">Expedition CK06-06</strain>
    </source>
</reference>
<evidence type="ECO:0000259" key="1">
    <source>
        <dbReference type="Pfam" id="PF00005"/>
    </source>
</evidence>
<dbReference type="InterPro" id="IPR015854">
    <property type="entry name" value="ABC_transpr_LolD-like"/>
</dbReference>
<evidence type="ECO:0000313" key="2">
    <source>
        <dbReference type="EMBL" id="GAI94769.1"/>
    </source>
</evidence>
<feature type="non-terminal residue" evidence="2">
    <location>
        <position position="1"/>
    </location>
</feature>
<organism evidence="2">
    <name type="scientific">marine sediment metagenome</name>
    <dbReference type="NCBI Taxonomy" id="412755"/>
    <lineage>
        <taxon>unclassified sequences</taxon>
        <taxon>metagenomes</taxon>
        <taxon>ecological metagenomes</taxon>
    </lineage>
</organism>
<dbReference type="GO" id="GO:0005524">
    <property type="term" value="F:ATP binding"/>
    <property type="evidence" value="ECO:0007669"/>
    <property type="project" value="InterPro"/>
</dbReference>
<dbReference type="Pfam" id="PF00005">
    <property type="entry name" value="ABC_tran"/>
    <property type="match status" value="1"/>
</dbReference>
<dbReference type="PANTHER" id="PTHR24220:SF470">
    <property type="entry name" value="CELL DIVISION ATP-BINDING PROTEIN FTSE"/>
    <property type="match status" value="1"/>
</dbReference>
<dbReference type="EMBL" id="BARW01018082">
    <property type="protein sequence ID" value="GAI94769.1"/>
    <property type="molecule type" value="Genomic_DNA"/>
</dbReference>
<dbReference type="Gene3D" id="3.40.50.300">
    <property type="entry name" value="P-loop containing nucleotide triphosphate hydrolases"/>
    <property type="match status" value="1"/>
</dbReference>
<dbReference type="GO" id="GO:0005886">
    <property type="term" value="C:plasma membrane"/>
    <property type="evidence" value="ECO:0007669"/>
    <property type="project" value="TreeGrafter"/>
</dbReference>
<comment type="caution">
    <text evidence="2">The sequence shown here is derived from an EMBL/GenBank/DDBJ whole genome shotgun (WGS) entry which is preliminary data.</text>
</comment>
<dbReference type="SUPFAM" id="SSF52540">
    <property type="entry name" value="P-loop containing nucleoside triphosphate hydrolases"/>
    <property type="match status" value="1"/>
</dbReference>